<organism evidence="1 2">
    <name type="scientific">Daphnia magna</name>
    <dbReference type="NCBI Taxonomy" id="35525"/>
    <lineage>
        <taxon>Eukaryota</taxon>
        <taxon>Metazoa</taxon>
        <taxon>Ecdysozoa</taxon>
        <taxon>Arthropoda</taxon>
        <taxon>Crustacea</taxon>
        <taxon>Branchiopoda</taxon>
        <taxon>Diplostraca</taxon>
        <taxon>Cladocera</taxon>
        <taxon>Anomopoda</taxon>
        <taxon>Daphniidae</taxon>
        <taxon>Daphnia</taxon>
    </lineage>
</organism>
<proteinExistence type="predicted"/>
<keyword evidence="2" id="KW-1185">Reference proteome</keyword>
<sequence length="109" mass="12116">SNTRGPPAHPGGHIFGKSDGFCRWERIHPHFPDSRWLQFKAGKCACLVFDKGKPSDAQCRIGDQLIRCLGPDDQKTYLGTPIGGKLRFRPPTDLIPNLEKIAASHLAPW</sequence>
<accession>A0A162C6A6</accession>
<dbReference type="OrthoDB" id="6371887at2759"/>
<dbReference type="EMBL" id="LRGB01006950">
    <property type="protein sequence ID" value="KZS01401.1"/>
    <property type="molecule type" value="Genomic_DNA"/>
</dbReference>
<reference evidence="1 2" key="1">
    <citation type="submission" date="2016-03" db="EMBL/GenBank/DDBJ databases">
        <title>EvidentialGene: Evidence-directed Construction of Genes on Genomes.</title>
        <authorList>
            <person name="Gilbert D.G."/>
            <person name="Choi J.-H."/>
            <person name="Mockaitis K."/>
            <person name="Colbourne J."/>
            <person name="Pfrender M."/>
        </authorList>
    </citation>
    <scope>NUCLEOTIDE SEQUENCE [LARGE SCALE GENOMIC DNA]</scope>
    <source>
        <strain evidence="1 2">Xinb3</strain>
        <tissue evidence="1">Complete organism</tissue>
    </source>
</reference>
<protein>
    <submittedName>
        <fullName evidence="1">Uncharacterized protein</fullName>
    </submittedName>
</protein>
<gene>
    <name evidence="1" type="ORF">APZ42_001959</name>
</gene>
<evidence type="ECO:0000313" key="1">
    <source>
        <dbReference type="EMBL" id="KZS01401.1"/>
    </source>
</evidence>
<comment type="caution">
    <text evidence="1">The sequence shown here is derived from an EMBL/GenBank/DDBJ whole genome shotgun (WGS) entry which is preliminary data.</text>
</comment>
<evidence type="ECO:0000313" key="2">
    <source>
        <dbReference type="Proteomes" id="UP000076858"/>
    </source>
</evidence>
<dbReference type="Proteomes" id="UP000076858">
    <property type="component" value="Unassembled WGS sequence"/>
</dbReference>
<dbReference type="AlphaFoldDB" id="A0A162C6A6"/>
<feature type="non-terminal residue" evidence="1">
    <location>
        <position position="1"/>
    </location>
</feature>
<name>A0A162C6A6_9CRUS</name>